<dbReference type="RefSeq" id="WP_375556431.1">
    <property type="nucleotide sequence ID" value="NZ_JBBVGT010000002.1"/>
</dbReference>
<dbReference type="Pfam" id="PF13302">
    <property type="entry name" value="Acetyltransf_3"/>
    <property type="match status" value="1"/>
</dbReference>
<accession>A0ABV5CER3</accession>
<dbReference type="PANTHER" id="PTHR43792">
    <property type="entry name" value="GNAT FAMILY, PUTATIVE (AFU_ORTHOLOGUE AFUA_3G00765)-RELATED-RELATED"/>
    <property type="match status" value="1"/>
</dbReference>
<dbReference type="InterPro" id="IPR000182">
    <property type="entry name" value="GNAT_dom"/>
</dbReference>
<dbReference type="Proteomes" id="UP001580928">
    <property type="component" value="Unassembled WGS sequence"/>
</dbReference>
<sequence length="188" mass="21662">MLELKFSPFPELQSERLVLRQLRENDIDEVYELRLDRATARYIPEALAQTREHALEHIQAVNKEIAANKSINWAITTKDSGELIGLIGLVRIKPSNHRAEIGYILHESHRGQGLMSEALKLILEYAFSTLGFNSVIAVIDPNNLASAKILERHGFKKEAHLRENIRYKDVYRDTVIYGLLKREFDQKI</sequence>
<organism evidence="2 3">
    <name type="scientific">Albibacterium profundi</name>
    <dbReference type="NCBI Taxonomy" id="3134906"/>
    <lineage>
        <taxon>Bacteria</taxon>
        <taxon>Pseudomonadati</taxon>
        <taxon>Bacteroidota</taxon>
        <taxon>Sphingobacteriia</taxon>
        <taxon>Sphingobacteriales</taxon>
        <taxon>Sphingobacteriaceae</taxon>
        <taxon>Albibacterium</taxon>
    </lineage>
</organism>
<feature type="domain" description="N-acetyltransferase" evidence="1">
    <location>
        <begin position="17"/>
        <end position="182"/>
    </location>
</feature>
<dbReference type="EMBL" id="JBBVGT010000002">
    <property type="protein sequence ID" value="MFB5944872.1"/>
    <property type="molecule type" value="Genomic_DNA"/>
</dbReference>
<dbReference type="Gene3D" id="3.40.630.30">
    <property type="match status" value="1"/>
</dbReference>
<evidence type="ECO:0000313" key="3">
    <source>
        <dbReference type="Proteomes" id="UP001580928"/>
    </source>
</evidence>
<dbReference type="PANTHER" id="PTHR43792:SF1">
    <property type="entry name" value="N-ACETYLTRANSFERASE DOMAIN-CONTAINING PROTEIN"/>
    <property type="match status" value="1"/>
</dbReference>
<dbReference type="CDD" id="cd04301">
    <property type="entry name" value="NAT_SF"/>
    <property type="match status" value="1"/>
</dbReference>
<protein>
    <submittedName>
        <fullName evidence="2">GNAT family N-acetyltransferase</fullName>
    </submittedName>
</protein>
<dbReference type="InterPro" id="IPR016181">
    <property type="entry name" value="Acyl_CoA_acyltransferase"/>
</dbReference>
<keyword evidence="3" id="KW-1185">Reference proteome</keyword>
<reference evidence="2 3" key="1">
    <citation type="submission" date="2024-04" db="EMBL/GenBank/DDBJ databases">
        <title>Albibacterium profundi sp. nov., isolated from sediment of the Challenger Deep of Mariana Trench.</title>
        <authorList>
            <person name="Wang Y."/>
        </authorList>
    </citation>
    <scope>NUCLEOTIDE SEQUENCE [LARGE SCALE GENOMIC DNA]</scope>
    <source>
        <strain evidence="2 3">RHL897</strain>
    </source>
</reference>
<gene>
    <name evidence="2" type="ORF">WKR92_03400</name>
</gene>
<dbReference type="SUPFAM" id="SSF55729">
    <property type="entry name" value="Acyl-CoA N-acyltransferases (Nat)"/>
    <property type="match status" value="1"/>
</dbReference>
<name>A0ABV5CER3_9SPHI</name>
<proteinExistence type="predicted"/>
<evidence type="ECO:0000259" key="1">
    <source>
        <dbReference type="PROSITE" id="PS51186"/>
    </source>
</evidence>
<evidence type="ECO:0000313" key="2">
    <source>
        <dbReference type="EMBL" id="MFB5944872.1"/>
    </source>
</evidence>
<dbReference type="InterPro" id="IPR051531">
    <property type="entry name" value="N-acetyltransferase"/>
</dbReference>
<dbReference type="PROSITE" id="PS51186">
    <property type="entry name" value="GNAT"/>
    <property type="match status" value="1"/>
</dbReference>
<comment type="caution">
    <text evidence="2">The sequence shown here is derived from an EMBL/GenBank/DDBJ whole genome shotgun (WGS) entry which is preliminary data.</text>
</comment>